<name>A0ABP0F359_CLALP</name>
<comment type="caution">
    <text evidence="24">The sequence shown here is derived from an EMBL/GenBank/DDBJ whole genome shotgun (WGS) entry which is preliminary data.</text>
</comment>
<dbReference type="Pfam" id="PF24055">
    <property type="entry name" value="POL3_N"/>
    <property type="match status" value="1"/>
</dbReference>
<evidence type="ECO:0000256" key="16">
    <source>
        <dbReference type="ARBA" id="ARBA00049244"/>
    </source>
</evidence>
<dbReference type="PANTHER" id="PTHR45812">
    <property type="entry name" value="DNA POLYMERASE ZETA CATALYTIC SUBUNIT"/>
    <property type="match status" value="1"/>
</dbReference>
<dbReference type="CDD" id="cd05778">
    <property type="entry name" value="DNA_polB_zeta_exo"/>
    <property type="match status" value="1"/>
</dbReference>
<feature type="domain" description="DNA polymerase zeta catalytic subunit N-terminal" evidence="23">
    <location>
        <begin position="5"/>
        <end position="58"/>
    </location>
</feature>
<dbReference type="InterPro" id="IPR025687">
    <property type="entry name" value="Znf-C4pol"/>
</dbReference>
<dbReference type="Gene3D" id="3.30.342.10">
    <property type="entry name" value="DNA Polymerase, chain B, domain 1"/>
    <property type="match status" value="1"/>
</dbReference>
<keyword evidence="15" id="KW-0539">Nucleus</keyword>
<evidence type="ECO:0000259" key="18">
    <source>
        <dbReference type="Pfam" id="PF00136"/>
    </source>
</evidence>
<comment type="similarity">
    <text evidence="3">Belongs to the DNA polymerase type-B family.</text>
</comment>
<dbReference type="Pfam" id="PF14260">
    <property type="entry name" value="zf-C4pol"/>
    <property type="match status" value="1"/>
</dbReference>
<feature type="domain" description="C4-type zinc-finger of DNA polymerase delta" evidence="20">
    <location>
        <begin position="2819"/>
        <end position="2891"/>
    </location>
</feature>
<feature type="compositionally biased region" description="Basic and acidic residues" evidence="17">
    <location>
        <begin position="1886"/>
        <end position="1895"/>
    </location>
</feature>
<comment type="cofactor">
    <cofactor evidence="1">
        <name>[4Fe-4S] cluster</name>
        <dbReference type="ChEBI" id="CHEBI:49883"/>
    </cofactor>
</comment>
<evidence type="ECO:0000256" key="5">
    <source>
        <dbReference type="ARBA" id="ARBA00021589"/>
    </source>
</evidence>
<dbReference type="EC" id="2.7.7.7" evidence="4"/>
<accession>A0ABP0F359</accession>
<keyword evidence="14" id="KW-0234">DNA repair</keyword>
<evidence type="ECO:0000256" key="6">
    <source>
        <dbReference type="ARBA" id="ARBA00022679"/>
    </source>
</evidence>
<feature type="compositionally biased region" description="Polar residues" evidence="17">
    <location>
        <begin position="1075"/>
        <end position="1084"/>
    </location>
</feature>
<organism evidence="24 25">
    <name type="scientific">Clavelina lepadiformis</name>
    <name type="common">Light-bulb sea squirt</name>
    <name type="synonym">Ascidia lepadiformis</name>
    <dbReference type="NCBI Taxonomy" id="159417"/>
    <lineage>
        <taxon>Eukaryota</taxon>
        <taxon>Metazoa</taxon>
        <taxon>Chordata</taxon>
        <taxon>Tunicata</taxon>
        <taxon>Ascidiacea</taxon>
        <taxon>Aplousobranchia</taxon>
        <taxon>Clavelinidae</taxon>
        <taxon>Clavelina</taxon>
    </lineage>
</organism>
<dbReference type="EMBL" id="CAWYQH010000001">
    <property type="protein sequence ID" value="CAK8672870.1"/>
    <property type="molecule type" value="Genomic_DNA"/>
</dbReference>
<keyword evidence="25" id="KW-1185">Reference proteome</keyword>
<evidence type="ECO:0000259" key="19">
    <source>
        <dbReference type="Pfam" id="PF03104"/>
    </source>
</evidence>
<dbReference type="Pfam" id="PF00136">
    <property type="entry name" value="DNA_pol_B"/>
    <property type="match status" value="1"/>
</dbReference>
<protein>
    <recommendedName>
        <fullName evidence="5">DNA polymerase zeta catalytic subunit</fullName>
        <ecNumber evidence="4">2.7.7.7</ecNumber>
    </recommendedName>
</protein>
<feature type="domain" description="DNA polymerase delta/zeta catalytic subunit N-terminal" evidence="22">
    <location>
        <begin position="59"/>
        <end position="143"/>
    </location>
</feature>
<comment type="subcellular location">
    <subcellularLocation>
        <location evidence="2">Nucleus</location>
    </subcellularLocation>
</comment>
<feature type="region of interest" description="Disordered" evidence="17">
    <location>
        <begin position="1886"/>
        <end position="1908"/>
    </location>
</feature>
<dbReference type="Pfam" id="PF24065">
    <property type="entry name" value="REV3_N"/>
    <property type="match status" value="1"/>
</dbReference>
<evidence type="ECO:0000313" key="24">
    <source>
        <dbReference type="EMBL" id="CAK8672870.1"/>
    </source>
</evidence>
<feature type="domain" description="DNA-directed DNA polymerase family B multifunctional" evidence="18">
    <location>
        <begin position="2315"/>
        <end position="2770"/>
    </location>
</feature>
<evidence type="ECO:0000256" key="15">
    <source>
        <dbReference type="ARBA" id="ARBA00023242"/>
    </source>
</evidence>
<dbReference type="SUPFAM" id="SSF56672">
    <property type="entry name" value="DNA/RNA polymerases"/>
    <property type="match status" value="1"/>
</dbReference>
<dbReference type="CDD" id="cd05534">
    <property type="entry name" value="POLBc_zeta"/>
    <property type="match status" value="1"/>
</dbReference>
<feature type="compositionally biased region" description="Basic residues" evidence="17">
    <location>
        <begin position="1261"/>
        <end position="1272"/>
    </location>
</feature>
<feature type="region of interest" description="Disordered" evidence="17">
    <location>
        <begin position="707"/>
        <end position="732"/>
    </location>
</feature>
<dbReference type="InterPro" id="IPR006134">
    <property type="entry name" value="DNA-dir_DNA_pol_B_multi_dom"/>
</dbReference>
<keyword evidence="9" id="KW-0227">DNA damage</keyword>
<dbReference type="Gene3D" id="1.10.132.60">
    <property type="entry name" value="DNA polymerase family B, C-terminal domain"/>
    <property type="match status" value="1"/>
</dbReference>
<dbReference type="Pfam" id="PF03104">
    <property type="entry name" value="DNA_pol_B_exo1"/>
    <property type="match status" value="1"/>
</dbReference>
<evidence type="ECO:0000256" key="1">
    <source>
        <dbReference type="ARBA" id="ARBA00001966"/>
    </source>
</evidence>
<dbReference type="InterPro" id="IPR006133">
    <property type="entry name" value="DNA-dir_DNA_pol_B_exonuc"/>
</dbReference>
<evidence type="ECO:0000259" key="20">
    <source>
        <dbReference type="Pfam" id="PF14260"/>
    </source>
</evidence>
<dbReference type="PROSITE" id="PS00116">
    <property type="entry name" value="DNA_POLYMERASE_B"/>
    <property type="match status" value="1"/>
</dbReference>
<keyword evidence="7" id="KW-0548">Nucleotidyltransferase</keyword>
<dbReference type="InterPro" id="IPR017964">
    <property type="entry name" value="DNA-dir_DNA_pol_B_CS"/>
</dbReference>
<evidence type="ECO:0000256" key="11">
    <source>
        <dbReference type="ARBA" id="ARBA00022932"/>
    </source>
</evidence>
<dbReference type="Pfam" id="PF15735">
    <property type="entry name" value="DUF4683"/>
    <property type="match status" value="1"/>
</dbReference>
<keyword evidence="6" id="KW-0808">Transferase</keyword>
<dbReference type="SMART" id="SM00486">
    <property type="entry name" value="POLBc"/>
    <property type="match status" value="1"/>
</dbReference>
<evidence type="ECO:0000259" key="23">
    <source>
        <dbReference type="Pfam" id="PF24065"/>
    </source>
</evidence>
<dbReference type="InterPro" id="IPR012337">
    <property type="entry name" value="RNaseH-like_sf"/>
</dbReference>
<dbReference type="InterPro" id="IPR056447">
    <property type="entry name" value="REV3_N"/>
</dbReference>
<feature type="domain" description="DNA-directed DNA polymerase family B exonuclease" evidence="19">
    <location>
        <begin position="2068"/>
        <end position="2244"/>
    </location>
</feature>
<gene>
    <name evidence="24" type="ORF">CVLEPA_LOCUS2548</name>
</gene>
<dbReference type="InterPro" id="IPR032757">
    <property type="entry name" value="DUF4683"/>
</dbReference>
<keyword evidence="10" id="KW-0862">Zinc</keyword>
<dbReference type="InterPro" id="IPR036397">
    <property type="entry name" value="RNaseH_sf"/>
</dbReference>
<dbReference type="InterPro" id="IPR042087">
    <property type="entry name" value="DNA_pol_B_thumb"/>
</dbReference>
<dbReference type="PANTHER" id="PTHR45812:SF1">
    <property type="entry name" value="DNA POLYMERASE ZETA CATALYTIC SUBUNIT"/>
    <property type="match status" value="1"/>
</dbReference>
<feature type="compositionally biased region" description="Low complexity" evidence="17">
    <location>
        <begin position="779"/>
        <end position="789"/>
    </location>
</feature>
<feature type="region of interest" description="Disordered" evidence="17">
    <location>
        <begin position="1006"/>
        <end position="1030"/>
    </location>
</feature>
<reference evidence="24 25" key="1">
    <citation type="submission" date="2024-02" db="EMBL/GenBank/DDBJ databases">
        <authorList>
            <person name="Daric V."/>
            <person name="Darras S."/>
        </authorList>
    </citation>
    <scope>NUCLEOTIDE SEQUENCE [LARGE SCALE GENOMIC DNA]</scope>
</reference>
<evidence type="ECO:0000256" key="13">
    <source>
        <dbReference type="ARBA" id="ARBA00023014"/>
    </source>
</evidence>
<feature type="domain" description="DUF4683" evidence="21">
    <location>
        <begin position="684"/>
        <end position="1074"/>
    </location>
</feature>
<evidence type="ECO:0000259" key="21">
    <source>
        <dbReference type="Pfam" id="PF15735"/>
    </source>
</evidence>
<evidence type="ECO:0000256" key="9">
    <source>
        <dbReference type="ARBA" id="ARBA00022763"/>
    </source>
</evidence>
<feature type="region of interest" description="Disordered" evidence="17">
    <location>
        <begin position="1053"/>
        <end position="1084"/>
    </location>
</feature>
<dbReference type="Proteomes" id="UP001642483">
    <property type="component" value="Unassembled WGS sequence"/>
</dbReference>
<keyword evidence="13" id="KW-0411">Iron-sulfur</keyword>
<dbReference type="InterPro" id="IPR056435">
    <property type="entry name" value="DPOD/Z_N"/>
</dbReference>
<evidence type="ECO:0000256" key="12">
    <source>
        <dbReference type="ARBA" id="ARBA00023004"/>
    </source>
</evidence>
<feature type="compositionally biased region" description="Polar residues" evidence="17">
    <location>
        <begin position="1896"/>
        <end position="1908"/>
    </location>
</feature>
<evidence type="ECO:0000256" key="8">
    <source>
        <dbReference type="ARBA" id="ARBA00022723"/>
    </source>
</evidence>
<evidence type="ECO:0000256" key="4">
    <source>
        <dbReference type="ARBA" id="ARBA00012417"/>
    </source>
</evidence>
<comment type="catalytic activity">
    <reaction evidence="16">
        <text>DNA(n) + a 2'-deoxyribonucleoside 5'-triphosphate = DNA(n+1) + diphosphate</text>
        <dbReference type="Rhea" id="RHEA:22508"/>
        <dbReference type="Rhea" id="RHEA-COMP:17339"/>
        <dbReference type="Rhea" id="RHEA-COMP:17340"/>
        <dbReference type="ChEBI" id="CHEBI:33019"/>
        <dbReference type="ChEBI" id="CHEBI:61560"/>
        <dbReference type="ChEBI" id="CHEBI:173112"/>
        <dbReference type="EC" id="2.7.7.7"/>
    </reaction>
</comment>
<feature type="compositionally biased region" description="Polar residues" evidence="17">
    <location>
        <begin position="1273"/>
        <end position="1284"/>
    </location>
</feature>
<evidence type="ECO:0000256" key="14">
    <source>
        <dbReference type="ARBA" id="ARBA00023204"/>
    </source>
</evidence>
<evidence type="ECO:0000256" key="3">
    <source>
        <dbReference type="ARBA" id="ARBA00005755"/>
    </source>
</evidence>
<evidence type="ECO:0000256" key="2">
    <source>
        <dbReference type="ARBA" id="ARBA00004123"/>
    </source>
</evidence>
<dbReference type="Gene3D" id="3.90.1600.10">
    <property type="entry name" value="Palm domain of DNA polymerase"/>
    <property type="match status" value="1"/>
</dbReference>
<sequence>MDSIFSVRIVTVDYCLKKPIPNIDNHFSYFKQTIVRKVPVLRVFGSTPCGQSTCAYIHGVFPYLMLKYDGPNCETAGQQEIEQYLLMMATSIDHALNAASGNENSGHEHVYKITLLRGKPFYGYHETDEIFLKVYLYQPGDVKRVCELLQAGAIMHRSFQPHEAHIPYILQMFIDYNLYGMNFLHARSCWFRPPLGKPNMDIVLSDKTNSETCNPKNIDSTNRKIPDCIDFNWDQLRTNEGASFNASENISPRSSGPLKNTKAKRILTTFNPQKCDQNCKDNVFRTINHNPIQSMLSNHLSNDTDYALFSCPFHKLWNNDTIPMNSFIPSAVAERESTTELEVDILATDILNRCTSVTSAKNPGIALIWDDEKARRRERSNDSHITILSSQDRSSKDFLTEKERASLTNLHARVNEAFSGTDKAHSNMERQNPSQIGSTLPEKDAMLTKAYSQIDSNGSLAFNQNEYDLPSSSSSIISVSPVVNMEIVSQVASNQSGMWSHGSSNQTVSNSMSALLDDLDTANSKQISQVTSSQRHGYFDVVDKGDCGMVDEFGDLSGHLSSQEVEEMQSQLDETLLMTQPWEQGVEHLLHHDDDENLPQLDGASDDIVQDESVTSTLQNVPLKYSDKKSSINPVAESDTNMRGKPGLSSKMLSSIKFDPPSNNTESVITNMNKFLLIRENMNSNEKAMNVASQNKSMIYDFKFVTSSSDSDVPSDKLSSESNSGSTTEQRTFTKTQCSNLLNLAEDAHSQQCDDNNATFKALLHTNFSSDDAWEGANSSKVTSSVPSSQLGSTHLASSDGKQEDLKKRNIGSHTSGTKSPINQRESHGLQTQNNANISHVSIVQSNQKSQMKCHRKKKKFASKKVKKPNVVIKWIIVNKFQGARKMSVKLWRITPHRRVTLNPDLLKLYNLYSPKAADIINKPSQPESLMTHIRRYTSTRKRISCKSNRQNTCPDSLPNLQHALFAGDSIIKSNDNGQDRPENEIYAINVDDNCSNTFQKFSQTTGSSEKIKQQSQSTKCQNDSSSHSQWTMDEVRDDPKHFISEDVLGYLSYPSPEPEHEIETFSPPRPWSPQPSHNESSENVNLNDDVVTADDGAFEVDAEALLDELKVGDILNVNDLDPGEVFDQSDTLLSSLDVLLDVGPFSEVGDDQQSSENAYSGLSTATVASKSVILKGACVVDLAHNSFYRDVKDFSAGLHAKKLCSVDANCNNKLDQCAVKTENFRLPHASFYPSPVKNEQQRFTETQFRYQNKAENNIHIKQRNEKRKQKSKPWSSKVESSQSKTEKFLGENLFRIPPIQVLHTHVHHHHHIHSFAGQPPQLPDTYSDFNSSEFKKPTTLQKFSILKKQSCQKRDEKYWLDIQMQYGLPWYLRNNFSGNFLDVNSDLNSTQSSFKTSVANHKCKNFLPKSTVPDSLTTSQSSSLQSEKVQKRFHINEKLRPAKSERGDRMKKCFPDFVSFSTLRGSINRKHLFGKITSNQSNMMSQRYRSLKRAASITTRVSGGKKYNANRENLKTCHRKSVGNLRKKVAKKAQRTKLIIDTSSEGSSCCLHQNDDFGYKRKAINTSIVQMDDEKPAIHNEQPDHCSDFNYYLHLQEVKELNEIRSCHKFDHNKVWLQIISDPEAALLTLQDSCNNDLSVVSCTATIPQSPREGHSPLPDVASKVATTQATENSCTKNEIPFIGNDTNHNELPIKETYTHNGSPEVAGTNISAVDCKVFKIFPPPPTYEEVEEYAKTSRVRPEHSEWCPYYGDPSDAQPMTSRLASSLPGYVKPPKLTPTTHQLEKFNSGFVDVTGWRCVLLNVNLQTCLDNNGKTKKTNEIDVFGIDCLKNLTHPSALMRVKPCVLPPNPNEVESWYYDLLKKQTLENKHKGVCNVPVHLSEEQPTKRLKSTENAKTLQDEAASSSNASIVALKEEGQTQVDKVDLPCGMNQNTCTVVPLRKSNVSFCGIPSQPCLESTPVGALNKKRPSRVHDVQLTPIATTSATRNTKFYDKSYDSQTIVEKNASNQSYENTVVEAEHITSALPSLHDDATLARSEITAFAAEGGQFLASQKDLNDAKALHEDQHIVLMSMELHVKTRINLKPDYEFDEIRAVFYKIQTGNWADLETGCIMTDTNVNLKSKLKQSAVTNLKVKIVNDECSILSCIANLLLLQDPDILIGYEVQMLSWGYLFSRAKHLGFDLCRMVSRVPDDRTHNRHDADRDAFGADNSSEIHVVGRIVLNLWRLMQPEVALCSYTFESVAYHLLHERHPLYTHRTLTLWFDDVTQHSSCNFMRSRVVDYYMCRVIGNLRLLKQQDMVGRTSELARLFGIQFYEVLTRGSQFRVEGMMLRLAHSENYITVTPGVKQRASQKAPECIPLVMEPESRYYAEPVIVLDFQSLYPSMIIAYNYCFSTCMGRTQHLSKILPGESFPFGCTSYSTTVPTLRNLLKKNTLTVAPNGVAYVKAEVKRGILPIMLEEILNTRIMVKASMKKCTDSATKKMLDHRQLGLKLIANVTYGYTSASFSGRMPCVEIADSIVHKARETLERAIRLVHGNYEKWQGRVVYGDTDSMFIALEQGTSKKRAFEVAREIVAAVTDDNPKPVKLKFEKVYQPCILQTKKRYVGYAYESESQKEPIFDAKGIETVRRDGCPAVSKIVEKSLHILFTTRDVSQVKTYVKKQCAKLLDGSSTLQDCVIAKEYRGAKYYKPDAVVPSLLLARKLTVTDKRAEPRIGERVPYVIVHGAPGTPLYRLIRQPHELLLDPSLRLNGTYYVTKMLLPALDRLMSLLGVDVFQWYSEFPRLHRYDSYAADELQSVAEKQSYKKVISHYFGSQSCLSCGRVTNQKLCLQCVSSASGRQTAAVMIMQRIRRLERKQDKLSLVCRSCTNASSTAAIKCQSLCCPVLYKRAKFDRSKSKIKSLRDVLKHHDLF</sequence>
<evidence type="ECO:0000256" key="7">
    <source>
        <dbReference type="ARBA" id="ARBA00022695"/>
    </source>
</evidence>
<feature type="compositionally biased region" description="Polar residues" evidence="17">
    <location>
        <begin position="812"/>
        <end position="827"/>
    </location>
</feature>
<dbReference type="InterPro" id="IPR030559">
    <property type="entry name" value="PolZ_Rev3"/>
</dbReference>
<dbReference type="Gene3D" id="1.10.287.690">
    <property type="entry name" value="Helix hairpin bin"/>
    <property type="match status" value="1"/>
</dbReference>
<keyword evidence="8" id="KW-0479">Metal-binding</keyword>
<evidence type="ECO:0000259" key="22">
    <source>
        <dbReference type="Pfam" id="PF24055"/>
    </source>
</evidence>
<dbReference type="InterPro" id="IPR006172">
    <property type="entry name" value="DNA-dir_DNA_pol_B"/>
</dbReference>
<dbReference type="InterPro" id="IPR023211">
    <property type="entry name" value="DNA_pol_palm_dom_sf"/>
</dbReference>
<dbReference type="InterPro" id="IPR043502">
    <property type="entry name" value="DNA/RNA_pol_sf"/>
</dbReference>
<evidence type="ECO:0000313" key="25">
    <source>
        <dbReference type="Proteomes" id="UP001642483"/>
    </source>
</evidence>
<dbReference type="PRINTS" id="PR00106">
    <property type="entry name" value="DNAPOLB"/>
</dbReference>
<evidence type="ECO:0000256" key="10">
    <source>
        <dbReference type="ARBA" id="ARBA00022833"/>
    </source>
</evidence>
<proteinExistence type="inferred from homology"/>
<feature type="region of interest" description="Disordered" evidence="17">
    <location>
        <begin position="1255"/>
        <end position="1284"/>
    </location>
</feature>
<keyword evidence="11" id="KW-0239">DNA-directed DNA polymerase</keyword>
<feature type="compositionally biased region" description="Polar residues" evidence="17">
    <location>
        <begin position="721"/>
        <end position="732"/>
    </location>
</feature>
<evidence type="ECO:0000256" key="17">
    <source>
        <dbReference type="SAM" id="MobiDB-lite"/>
    </source>
</evidence>
<keyword evidence="12" id="KW-0408">Iron</keyword>
<dbReference type="Gene3D" id="3.30.420.10">
    <property type="entry name" value="Ribonuclease H-like superfamily/Ribonuclease H"/>
    <property type="match status" value="1"/>
</dbReference>
<feature type="region of interest" description="Disordered" evidence="17">
    <location>
        <begin position="774"/>
        <end position="827"/>
    </location>
</feature>
<dbReference type="SUPFAM" id="SSF53098">
    <property type="entry name" value="Ribonuclease H-like"/>
    <property type="match status" value="1"/>
</dbReference>